<feature type="region of interest" description="Disordered" evidence="1">
    <location>
        <begin position="152"/>
        <end position="171"/>
    </location>
</feature>
<gene>
    <name evidence="2" type="ORF">AURDEDRAFT_176474</name>
</gene>
<reference evidence="3" key="1">
    <citation type="journal article" date="2012" name="Science">
        <title>The Paleozoic origin of enzymatic lignin decomposition reconstructed from 31 fungal genomes.</title>
        <authorList>
            <person name="Floudas D."/>
            <person name="Binder M."/>
            <person name="Riley R."/>
            <person name="Barry K."/>
            <person name="Blanchette R.A."/>
            <person name="Henrissat B."/>
            <person name="Martinez A.T."/>
            <person name="Otillar R."/>
            <person name="Spatafora J.W."/>
            <person name="Yadav J.S."/>
            <person name="Aerts A."/>
            <person name="Benoit I."/>
            <person name="Boyd A."/>
            <person name="Carlson A."/>
            <person name="Copeland A."/>
            <person name="Coutinho P.M."/>
            <person name="de Vries R.P."/>
            <person name="Ferreira P."/>
            <person name="Findley K."/>
            <person name="Foster B."/>
            <person name="Gaskell J."/>
            <person name="Glotzer D."/>
            <person name="Gorecki P."/>
            <person name="Heitman J."/>
            <person name="Hesse C."/>
            <person name="Hori C."/>
            <person name="Igarashi K."/>
            <person name="Jurgens J.A."/>
            <person name="Kallen N."/>
            <person name="Kersten P."/>
            <person name="Kohler A."/>
            <person name="Kuees U."/>
            <person name="Kumar T.K.A."/>
            <person name="Kuo A."/>
            <person name="LaButti K."/>
            <person name="Larrondo L.F."/>
            <person name="Lindquist E."/>
            <person name="Ling A."/>
            <person name="Lombard V."/>
            <person name="Lucas S."/>
            <person name="Lundell T."/>
            <person name="Martin R."/>
            <person name="McLaughlin D.J."/>
            <person name="Morgenstern I."/>
            <person name="Morin E."/>
            <person name="Murat C."/>
            <person name="Nagy L.G."/>
            <person name="Nolan M."/>
            <person name="Ohm R.A."/>
            <person name="Patyshakuliyeva A."/>
            <person name="Rokas A."/>
            <person name="Ruiz-Duenas F.J."/>
            <person name="Sabat G."/>
            <person name="Salamov A."/>
            <person name="Samejima M."/>
            <person name="Schmutz J."/>
            <person name="Slot J.C."/>
            <person name="St John F."/>
            <person name="Stenlid J."/>
            <person name="Sun H."/>
            <person name="Sun S."/>
            <person name="Syed K."/>
            <person name="Tsang A."/>
            <person name="Wiebenga A."/>
            <person name="Young D."/>
            <person name="Pisabarro A."/>
            <person name="Eastwood D.C."/>
            <person name="Martin F."/>
            <person name="Cullen D."/>
            <person name="Grigoriev I.V."/>
            <person name="Hibbett D.S."/>
        </authorList>
    </citation>
    <scope>NUCLEOTIDE SEQUENCE [LARGE SCALE GENOMIC DNA]</scope>
    <source>
        <strain evidence="3">TFB10046</strain>
    </source>
</reference>
<name>J0WPX1_AURST</name>
<dbReference type="Proteomes" id="UP000006514">
    <property type="component" value="Unassembled WGS sequence"/>
</dbReference>
<evidence type="ECO:0000313" key="2">
    <source>
        <dbReference type="EMBL" id="EJD34475.1"/>
    </source>
</evidence>
<keyword evidence="3" id="KW-1185">Reference proteome</keyword>
<evidence type="ECO:0000313" key="3">
    <source>
        <dbReference type="Proteomes" id="UP000006514"/>
    </source>
</evidence>
<dbReference type="AlphaFoldDB" id="J0WPX1"/>
<feature type="non-terminal residue" evidence="2">
    <location>
        <position position="1"/>
    </location>
</feature>
<dbReference type="InParanoid" id="J0WPX1"/>
<accession>J0WPX1</accession>
<dbReference type="eggNOG" id="ENOG502S7ZK">
    <property type="taxonomic scope" value="Eukaryota"/>
</dbReference>
<evidence type="ECO:0000256" key="1">
    <source>
        <dbReference type="SAM" id="MobiDB-lite"/>
    </source>
</evidence>
<dbReference type="KEGG" id="adl:AURDEDRAFT_176474"/>
<protein>
    <submittedName>
        <fullName evidence="2">Uncharacterized protein</fullName>
    </submittedName>
</protein>
<dbReference type="EMBL" id="JH687943">
    <property type="protein sequence ID" value="EJD34475.1"/>
    <property type="molecule type" value="Genomic_DNA"/>
</dbReference>
<sequence>VFEAALGVHAAHAPAQNVLAPAPASHNFFAPSNVTQSVFEAALGVPAAHAPAQNVLAPAPAPGAQNASLASATGAHPVLPPSGIAQTAVAPAAAAQHAAFASQIDPFLDFMADDYFFNTAQPMAVDDPAQQEIASDDNGHNVSEASARVRQILDNAPPPPPNTPDEAFISENPSLPLNVPAGDPQLFPTFGPAPADFTHSRPASPSLFDSQDSGPVDSVDAMDISFDATPAAGPSSAPYEISFGQDPDDDLISFSPARSASSASYRNPIDLHDEDNLVLNVYGPWSRRCFGLRVYKIALEQGDASAIRFVIDGFPQCDLKDAWLWVEYIKSAFTRAGDFDLWVMDRFRFKGWFGLLLKSHRDDYRDETPVYVDLFPSFFRVQLAFTQSIVCVQW</sequence>
<proteinExistence type="predicted"/>
<organism evidence="2 3">
    <name type="scientific">Auricularia subglabra (strain TFB-10046 / SS5)</name>
    <name type="common">White-rot fungus</name>
    <name type="synonym">Auricularia delicata (strain TFB10046)</name>
    <dbReference type="NCBI Taxonomy" id="717982"/>
    <lineage>
        <taxon>Eukaryota</taxon>
        <taxon>Fungi</taxon>
        <taxon>Dikarya</taxon>
        <taxon>Basidiomycota</taxon>
        <taxon>Agaricomycotina</taxon>
        <taxon>Agaricomycetes</taxon>
        <taxon>Auriculariales</taxon>
        <taxon>Auriculariaceae</taxon>
        <taxon>Auricularia</taxon>
    </lineage>
</organism>